<dbReference type="OrthoDB" id="2020972at2759"/>
<accession>A0A1E1W0V6</accession>
<feature type="compositionally biased region" description="Polar residues" evidence="1">
    <location>
        <begin position="175"/>
        <end position="184"/>
    </location>
</feature>
<name>A0A1E1W0V6_PECGO</name>
<feature type="compositionally biased region" description="Low complexity" evidence="1">
    <location>
        <begin position="1"/>
        <end position="41"/>
    </location>
</feature>
<gene>
    <name evidence="2" type="ORF">g.16045</name>
</gene>
<dbReference type="AlphaFoldDB" id="A0A1E1W0V6"/>
<protein>
    <submittedName>
        <fullName evidence="2">Uncharacterized protein</fullName>
    </submittedName>
</protein>
<feature type="non-terminal residue" evidence="2">
    <location>
        <position position="1"/>
    </location>
</feature>
<proteinExistence type="predicted"/>
<feature type="compositionally biased region" description="Polar residues" evidence="1">
    <location>
        <begin position="249"/>
        <end position="269"/>
    </location>
</feature>
<evidence type="ECO:0000313" key="2">
    <source>
        <dbReference type="EMBL" id="JAT80572.1"/>
    </source>
</evidence>
<feature type="compositionally biased region" description="Acidic residues" evidence="1">
    <location>
        <begin position="306"/>
        <end position="318"/>
    </location>
</feature>
<organism evidence="2">
    <name type="scientific">Pectinophora gossypiella</name>
    <name type="common">Cotton pink bollworm</name>
    <name type="synonym">Depressaria gossypiella</name>
    <dbReference type="NCBI Taxonomy" id="13191"/>
    <lineage>
        <taxon>Eukaryota</taxon>
        <taxon>Metazoa</taxon>
        <taxon>Ecdysozoa</taxon>
        <taxon>Arthropoda</taxon>
        <taxon>Hexapoda</taxon>
        <taxon>Insecta</taxon>
        <taxon>Pterygota</taxon>
        <taxon>Neoptera</taxon>
        <taxon>Endopterygota</taxon>
        <taxon>Lepidoptera</taxon>
        <taxon>Glossata</taxon>
        <taxon>Ditrysia</taxon>
        <taxon>Gelechioidea</taxon>
        <taxon>Gelechiidae</taxon>
        <taxon>Apatetrinae</taxon>
        <taxon>Pectinophora</taxon>
    </lineage>
</organism>
<feature type="region of interest" description="Disordered" evidence="1">
    <location>
        <begin position="1"/>
        <end position="143"/>
    </location>
</feature>
<feature type="region of interest" description="Disordered" evidence="1">
    <location>
        <begin position="163"/>
        <end position="232"/>
    </location>
</feature>
<feature type="compositionally biased region" description="Basic and acidic residues" evidence="1">
    <location>
        <begin position="189"/>
        <end position="199"/>
    </location>
</feature>
<dbReference type="EMBL" id="GDQN01010482">
    <property type="protein sequence ID" value="JAT80572.1"/>
    <property type="molecule type" value="Transcribed_RNA"/>
</dbReference>
<feature type="region of interest" description="Disordered" evidence="1">
    <location>
        <begin position="249"/>
        <end position="318"/>
    </location>
</feature>
<feature type="compositionally biased region" description="Polar residues" evidence="1">
    <location>
        <begin position="223"/>
        <end position="232"/>
    </location>
</feature>
<feature type="compositionally biased region" description="Low complexity" evidence="1">
    <location>
        <begin position="106"/>
        <end position="121"/>
    </location>
</feature>
<feature type="compositionally biased region" description="Low complexity" evidence="1">
    <location>
        <begin position="52"/>
        <end position="62"/>
    </location>
</feature>
<sequence>SAPTPAKSAPTPAKSAPTTRKSARRSTITTTTPTKTAQFPTTDKKSERVRKVSSSSSSAESRPNSPDDPLSILRDVVHIQALDVDADDNEPVHSTSVPKQPRNIKSTSLQSSTIPTPTTTTKDSLPKAAPQAKRSTNTQDNIESHISKTHVILNKLDCLLSAASSGKSQPEAPKQTPNKKQSSAGPWRDTIDLTDRLGDSEVSWGSKKKPGANVEKKVKKTPTALTKETPPTTLVGTSKNIIINSSGKATVTSSGTANKSIRVTSTEMPSASKPRTETKRRGAQPPPVPSSAPKKKKTEPMSLEDFNIDDIDDIIELE</sequence>
<reference evidence="2" key="1">
    <citation type="submission" date="2015-09" db="EMBL/GenBank/DDBJ databases">
        <title>De novo assembly of Pectinophora gossypiella (Pink Bollworm) gut transcriptome.</title>
        <authorList>
            <person name="Tassone E.E."/>
        </authorList>
    </citation>
    <scope>NUCLEOTIDE SEQUENCE</scope>
</reference>
<evidence type="ECO:0000256" key="1">
    <source>
        <dbReference type="SAM" id="MobiDB-lite"/>
    </source>
</evidence>